<sequence>MTPHNELFVKIKQALITIPSLELIDLQRRQFLNPEVGDPVFWTAALIDVKSIAWQNLSEGNQEGDCKVEVILYCKKGWAEQLNVTVESEDELAEYDLVQKISEKIQRLKGDLFTSLLLIDEKAITQKRDNAIEGYKGYRLTFDTTICRLLSPNPVYTKRHLDLTIDIKKTS</sequence>
<evidence type="ECO:0000313" key="2">
    <source>
        <dbReference type="Proteomes" id="UP000471501"/>
    </source>
</evidence>
<protein>
    <submittedName>
        <fullName evidence="1">Uncharacterized protein</fullName>
    </submittedName>
</protein>
<evidence type="ECO:0000313" key="1">
    <source>
        <dbReference type="EMBL" id="MWB96747.1"/>
    </source>
</evidence>
<organism evidence="1 2">
    <name type="scientific">Flavobacterium hydrocarbonoxydans</name>
    <dbReference type="NCBI Taxonomy" id="2683249"/>
    <lineage>
        <taxon>Bacteria</taxon>
        <taxon>Pseudomonadati</taxon>
        <taxon>Bacteroidota</taxon>
        <taxon>Flavobacteriia</taxon>
        <taxon>Flavobacteriales</taxon>
        <taxon>Flavobacteriaceae</taxon>
        <taxon>Flavobacterium</taxon>
    </lineage>
</organism>
<comment type="caution">
    <text evidence="1">The sequence shown here is derived from an EMBL/GenBank/DDBJ whole genome shotgun (WGS) entry which is preliminary data.</text>
</comment>
<dbReference type="Proteomes" id="UP000471501">
    <property type="component" value="Unassembled WGS sequence"/>
</dbReference>
<reference evidence="1 2" key="1">
    <citation type="submission" date="2019-12" db="EMBL/GenBank/DDBJ databases">
        <authorList>
            <person name="Kim Y.S."/>
        </authorList>
    </citation>
    <scope>NUCLEOTIDE SEQUENCE [LARGE SCALE GENOMIC DNA]</scope>
    <source>
        <strain evidence="1 2">GA093</strain>
    </source>
</reference>
<keyword evidence="2" id="KW-1185">Reference proteome</keyword>
<proteinExistence type="predicted"/>
<dbReference type="AlphaFoldDB" id="A0A6I4P0K1"/>
<name>A0A6I4P0K1_9FLAO</name>
<dbReference type="RefSeq" id="WP_160376634.1">
    <property type="nucleotide sequence ID" value="NZ_WSTB01000018.1"/>
</dbReference>
<accession>A0A6I4P0K1</accession>
<gene>
    <name evidence="1" type="ORF">GON26_20490</name>
</gene>
<dbReference type="EMBL" id="WSTB01000018">
    <property type="protein sequence ID" value="MWB96747.1"/>
    <property type="molecule type" value="Genomic_DNA"/>
</dbReference>